<keyword evidence="3" id="KW-1185">Reference proteome</keyword>
<reference evidence="2" key="1">
    <citation type="submission" date="2022-10" db="EMBL/GenBank/DDBJ databases">
        <title>Comparative genomics and taxonomic characterization of three novel marine species of genus Reichenbachiella exhibiting antioxidant and polysaccharide degradation activities.</title>
        <authorList>
            <person name="Muhammad N."/>
            <person name="Lee Y.-J."/>
            <person name="Ko J."/>
            <person name="Kim S.-G."/>
        </authorList>
    </citation>
    <scope>NUCLEOTIDE SEQUENCE</scope>
    <source>
        <strain evidence="2">Wsw4-B4</strain>
    </source>
</reference>
<dbReference type="PANTHER" id="PTHR36444">
    <property type="entry name" value="TRANSCRIPTIONAL REGULATOR PROTEIN YOBU-RELATED"/>
    <property type="match status" value="1"/>
</dbReference>
<name>A0ABY6CWW5_9BACT</name>
<evidence type="ECO:0000313" key="3">
    <source>
        <dbReference type="Proteomes" id="UP001062165"/>
    </source>
</evidence>
<dbReference type="Pfam" id="PF06445">
    <property type="entry name" value="GyrI-like"/>
    <property type="match status" value="1"/>
</dbReference>
<dbReference type="InterPro" id="IPR029442">
    <property type="entry name" value="GyrI-like"/>
</dbReference>
<dbReference type="PANTHER" id="PTHR36444:SF2">
    <property type="entry name" value="TRANSCRIPTIONAL REGULATOR PROTEIN YOBU-RELATED"/>
    <property type="match status" value="1"/>
</dbReference>
<proteinExistence type="predicted"/>
<organism evidence="2 3">
    <name type="scientific">Reichenbachiella carrageenanivorans</name>
    <dbReference type="NCBI Taxonomy" id="2979869"/>
    <lineage>
        <taxon>Bacteria</taxon>
        <taxon>Pseudomonadati</taxon>
        <taxon>Bacteroidota</taxon>
        <taxon>Cytophagia</taxon>
        <taxon>Cytophagales</taxon>
        <taxon>Reichenbachiellaceae</taxon>
        <taxon>Reichenbachiella</taxon>
    </lineage>
</organism>
<evidence type="ECO:0000313" key="2">
    <source>
        <dbReference type="EMBL" id="UXX78417.1"/>
    </source>
</evidence>
<accession>A0ABY6CWW5</accession>
<dbReference type="EMBL" id="CP106735">
    <property type="protein sequence ID" value="UXX78417.1"/>
    <property type="molecule type" value="Genomic_DNA"/>
</dbReference>
<dbReference type="RefSeq" id="WP_263050163.1">
    <property type="nucleotide sequence ID" value="NZ_CP106735.1"/>
</dbReference>
<dbReference type="InterPro" id="IPR011256">
    <property type="entry name" value="Reg_factor_effector_dom_sf"/>
</dbReference>
<dbReference type="SUPFAM" id="SSF55136">
    <property type="entry name" value="Probable bacterial effector-binding domain"/>
    <property type="match status" value="1"/>
</dbReference>
<dbReference type="Gene3D" id="3.20.80.10">
    <property type="entry name" value="Regulatory factor, effector binding domain"/>
    <property type="match status" value="1"/>
</dbReference>
<dbReference type="InterPro" id="IPR053182">
    <property type="entry name" value="YobU-like_regulator"/>
</dbReference>
<sequence>MQTPRIVDMASEQLVGLSVEMSYTNNMTGWLWGQFMPRRHEIKNLVSQDKYSLQVFSADFDWYTADPDTQFVKWAAMAVTHSTEVPSGMATLTLEGGQYAVFVHRGLASEFLITLHYILETWMPTSGYVPDTSRPQFEILGEKYRRDDPKSEEEIWFPIKKKTI</sequence>
<gene>
    <name evidence="2" type="ORF">N7E81_13730</name>
</gene>
<feature type="domain" description="AraC effector-binding" evidence="1">
    <location>
        <begin position="2"/>
        <end position="160"/>
    </location>
</feature>
<dbReference type="SMART" id="SM00871">
    <property type="entry name" value="AraC_E_bind"/>
    <property type="match status" value="1"/>
</dbReference>
<protein>
    <submittedName>
        <fullName evidence="2">GyrI-like domain-containing protein</fullName>
    </submittedName>
</protein>
<evidence type="ECO:0000259" key="1">
    <source>
        <dbReference type="SMART" id="SM00871"/>
    </source>
</evidence>
<dbReference type="InterPro" id="IPR010499">
    <property type="entry name" value="AraC_E-bd"/>
</dbReference>
<dbReference type="Proteomes" id="UP001062165">
    <property type="component" value="Chromosome"/>
</dbReference>